<dbReference type="InterPro" id="IPR001584">
    <property type="entry name" value="Integrase_cat-core"/>
</dbReference>
<dbReference type="InterPro" id="IPR012337">
    <property type="entry name" value="RNaseH-like_sf"/>
</dbReference>
<accession>A0A1K2I3W0</accession>
<sequence length="520" mass="60151">MSIQYRKILELHAQKVVQRNIAAATGNSRPKIAEIIKRAKEEVLVPPFTDEMDDEWFEALLFPHKKRESKGRQLPDFEHIHTELAKSNVTLSLLHYEYEAMCRQNNVIPYAYRTFCQYYHEYAQKYKATMRIKRKPGETMEVDWAGTTLSLTDSDTGEIVKAYLFVATLPCSQYGYCEARLSMKQEDWLVSHIHAYKYFGGVTEILVPDNLKTGVTRHQAGEAVLNSTYRELASHYNTIILPARVRTPKDKANVEGSVKILSTWIIAALRNEKFFTLIELNQAVREKLDEFNLRPFTKKYKKGNRKDAFISEEQFALQPLPRVPYKMATWKTATVQLDYHTNVENMFYSVPYEYIQNKVDIKVTKDLVEIFYKDSRIASHKRLYGKLGQFSTNHDHLPENHQLYLDYTPKEAIKWAESIGEATTEVVRYLLKSAKVEKQALKATLRLKNFGRKYSSEAIEQACQDIIKIASAPTVPVIERLLRSNQQQEQPHNASAQNTYGFTRGAAYFGIEGEKDNDIR</sequence>
<gene>
    <name evidence="2" type="ORF">LREN565_0181</name>
</gene>
<dbReference type="SUPFAM" id="SSF53098">
    <property type="entry name" value="Ribonuclease H-like"/>
    <property type="match status" value="1"/>
</dbReference>
<dbReference type="PANTHER" id="PTHR35004">
    <property type="entry name" value="TRANSPOSASE RV3428C-RELATED"/>
    <property type="match status" value="1"/>
</dbReference>
<feature type="domain" description="Integrase catalytic" evidence="1">
    <location>
        <begin position="132"/>
        <end position="313"/>
    </location>
</feature>
<name>A0A1K2I3W0_9LACO</name>
<dbReference type="PROSITE" id="PS50994">
    <property type="entry name" value="INTEGRASE"/>
    <property type="match status" value="1"/>
</dbReference>
<dbReference type="GO" id="GO:0015074">
    <property type="term" value="P:DNA integration"/>
    <property type="evidence" value="ECO:0007669"/>
    <property type="project" value="InterPro"/>
</dbReference>
<proteinExistence type="predicted"/>
<dbReference type="EMBL" id="LT634362">
    <property type="protein sequence ID" value="SFZ87068.1"/>
    <property type="molecule type" value="Genomic_DNA"/>
</dbReference>
<evidence type="ECO:0000259" key="1">
    <source>
        <dbReference type="PROSITE" id="PS50994"/>
    </source>
</evidence>
<protein>
    <submittedName>
        <fullName evidence="2">Mobile element protein</fullName>
    </submittedName>
</protein>
<dbReference type="AlphaFoldDB" id="A0A1K2I3W0"/>
<dbReference type="PANTHER" id="PTHR35004:SF8">
    <property type="entry name" value="TRANSPOSASE RV3428C-RELATED"/>
    <property type="match status" value="1"/>
</dbReference>
<evidence type="ECO:0000313" key="2">
    <source>
        <dbReference type="EMBL" id="SFZ87068.1"/>
    </source>
</evidence>
<reference evidence="2" key="1">
    <citation type="submission" date="2016-11" db="EMBL/GenBank/DDBJ databases">
        <authorList>
            <person name="Jaros S."/>
            <person name="Januszkiewicz K."/>
            <person name="Wedrychowicz H."/>
        </authorList>
    </citation>
    <scope>NUCLEOTIDE SEQUENCE</scope>
    <source>
        <strain evidence="2">ACA-DC 565</strain>
    </source>
</reference>
<dbReference type="InterPro" id="IPR054353">
    <property type="entry name" value="IstA-like_C"/>
</dbReference>
<dbReference type="NCBIfam" id="NF033546">
    <property type="entry name" value="transpos_IS21"/>
    <property type="match status" value="1"/>
</dbReference>
<organism evidence="2">
    <name type="scientific">Loigolactobacillus rennini</name>
    <dbReference type="NCBI Taxonomy" id="238013"/>
    <lineage>
        <taxon>Bacteria</taxon>
        <taxon>Bacillati</taxon>
        <taxon>Bacillota</taxon>
        <taxon>Bacilli</taxon>
        <taxon>Lactobacillales</taxon>
        <taxon>Lactobacillaceae</taxon>
        <taxon>Loigolactobacillus</taxon>
    </lineage>
</organism>
<dbReference type="Pfam" id="PF22483">
    <property type="entry name" value="Mu-transpos_C_2"/>
    <property type="match status" value="1"/>
</dbReference>